<evidence type="ECO:0000313" key="1">
    <source>
        <dbReference type="EMBL" id="GAT58129.1"/>
    </source>
</evidence>
<keyword evidence="2" id="KW-1185">Reference proteome</keyword>
<evidence type="ECO:0000313" key="2">
    <source>
        <dbReference type="Proteomes" id="UP000815677"/>
    </source>
</evidence>
<proteinExistence type="predicted"/>
<protein>
    <recommendedName>
        <fullName evidence="3">F-box domain-containing protein</fullName>
    </recommendedName>
</protein>
<sequence length="212" mass="24501">MAAYPVLTLPTEIVVEIFLRYLPPYPICPPLLRYIAFNTPALWRAIELFSTFPAGMTPEAQIHAAQIWLKRSQPWPISLVLNGFKLAWASDELLNVMPMLLTHHLRWEHVALDLNKVPRLHWHRFDALLKMPMLVELDINNKSWSFWRIVEPFDAPKLTTLFVEFWNSAELLPADELAASVRGASLTRLYLNYVTPYVAAKILRETNRLSAL</sequence>
<reference evidence="1" key="1">
    <citation type="submission" date="2014-09" db="EMBL/GenBank/DDBJ databases">
        <title>Genome sequence of the luminous mushroom Mycena chlorophos for searching fungal bioluminescence genes.</title>
        <authorList>
            <person name="Tanaka Y."/>
            <person name="Kasuga D."/>
            <person name="Oba Y."/>
            <person name="Hase S."/>
            <person name="Sato K."/>
            <person name="Oba Y."/>
            <person name="Sakakibara Y."/>
        </authorList>
    </citation>
    <scope>NUCLEOTIDE SEQUENCE</scope>
</reference>
<dbReference type="EMBL" id="DF849577">
    <property type="protein sequence ID" value="GAT58129.1"/>
    <property type="molecule type" value="Genomic_DNA"/>
</dbReference>
<gene>
    <name evidence="1" type="ORF">MCHLO_14592</name>
</gene>
<name>A0ABQ0M4B6_MYCCL</name>
<evidence type="ECO:0008006" key="3">
    <source>
        <dbReference type="Google" id="ProtNLM"/>
    </source>
</evidence>
<organism evidence="1 2">
    <name type="scientific">Mycena chlorophos</name>
    <name type="common">Agaric fungus</name>
    <name type="synonym">Agaricus chlorophos</name>
    <dbReference type="NCBI Taxonomy" id="658473"/>
    <lineage>
        <taxon>Eukaryota</taxon>
        <taxon>Fungi</taxon>
        <taxon>Dikarya</taxon>
        <taxon>Basidiomycota</taxon>
        <taxon>Agaricomycotina</taxon>
        <taxon>Agaricomycetes</taxon>
        <taxon>Agaricomycetidae</taxon>
        <taxon>Agaricales</taxon>
        <taxon>Marasmiineae</taxon>
        <taxon>Mycenaceae</taxon>
        <taxon>Mycena</taxon>
    </lineage>
</organism>
<dbReference type="Proteomes" id="UP000815677">
    <property type="component" value="Unassembled WGS sequence"/>
</dbReference>
<accession>A0ABQ0M4B6</accession>